<evidence type="ECO:0000256" key="1">
    <source>
        <dbReference type="SAM" id="MobiDB-lite"/>
    </source>
</evidence>
<evidence type="ECO:0000313" key="3">
    <source>
        <dbReference type="Proteomes" id="UP000765509"/>
    </source>
</evidence>
<accession>A0A9Q3H8B3</accession>
<dbReference type="EMBL" id="AVOT02011772">
    <property type="protein sequence ID" value="MBW0492820.1"/>
    <property type="molecule type" value="Genomic_DNA"/>
</dbReference>
<dbReference type="OrthoDB" id="3250101at2759"/>
<evidence type="ECO:0000313" key="2">
    <source>
        <dbReference type="EMBL" id="MBW0492820.1"/>
    </source>
</evidence>
<comment type="caution">
    <text evidence="2">The sequence shown here is derived from an EMBL/GenBank/DDBJ whole genome shotgun (WGS) entry which is preliminary data.</text>
</comment>
<gene>
    <name evidence="2" type="ORF">O181_032535</name>
</gene>
<organism evidence="2 3">
    <name type="scientific">Austropuccinia psidii MF-1</name>
    <dbReference type="NCBI Taxonomy" id="1389203"/>
    <lineage>
        <taxon>Eukaryota</taxon>
        <taxon>Fungi</taxon>
        <taxon>Dikarya</taxon>
        <taxon>Basidiomycota</taxon>
        <taxon>Pucciniomycotina</taxon>
        <taxon>Pucciniomycetes</taxon>
        <taxon>Pucciniales</taxon>
        <taxon>Sphaerophragmiaceae</taxon>
        <taxon>Austropuccinia</taxon>
    </lineage>
</organism>
<name>A0A9Q3H8B3_9BASI</name>
<keyword evidence="3" id="KW-1185">Reference proteome</keyword>
<protein>
    <submittedName>
        <fullName evidence="2">Uncharacterized protein</fullName>
    </submittedName>
</protein>
<feature type="compositionally biased region" description="Basic and acidic residues" evidence="1">
    <location>
        <begin position="42"/>
        <end position="74"/>
    </location>
</feature>
<dbReference type="Proteomes" id="UP000765509">
    <property type="component" value="Unassembled WGS sequence"/>
</dbReference>
<feature type="region of interest" description="Disordered" evidence="1">
    <location>
        <begin position="38"/>
        <end position="75"/>
    </location>
</feature>
<proteinExistence type="predicted"/>
<dbReference type="AlphaFoldDB" id="A0A9Q3H8B3"/>
<sequence>MINKIIGKPISRPNKLQDRTPLKFHECGSTSHFANTCPKKTRINEIEIEKTEDTKEKSDVSVHESDSEPSKEELPPQLSIENIIVSFEVTEVHTHLTQYSDECMHLIHVQDVKMQKIKPSRGEAYTSGSSCITNIVIHNKEASINLDSGAFFTCVGKNYHDKGYTNWKEKLVPIEGIKLRSAN</sequence>
<reference evidence="2" key="1">
    <citation type="submission" date="2021-03" db="EMBL/GenBank/DDBJ databases">
        <title>Draft genome sequence of rust myrtle Austropuccinia psidii MF-1, a brazilian biotype.</title>
        <authorList>
            <person name="Quecine M.C."/>
            <person name="Pachon D.M.R."/>
            <person name="Bonatelli M.L."/>
            <person name="Correr F.H."/>
            <person name="Franceschini L.M."/>
            <person name="Leite T.F."/>
            <person name="Margarido G.R.A."/>
            <person name="Almeida C.A."/>
            <person name="Ferrarezi J.A."/>
            <person name="Labate C.A."/>
        </authorList>
    </citation>
    <scope>NUCLEOTIDE SEQUENCE</scope>
    <source>
        <strain evidence="2">MF-1</strain>
    </source>
</reference>